<evidence type="ECO:0000256" key="1">
    <source>
        <dbReference type="SAM" id="SignalP"/>
    </source>
</evidence>
<dbReference type="SUPFAM" id="SSF53850">
    <property type="entry name" value="Periplasmic binding protein-like II"/>
    <property type="match status" value="1"/>
</dbReference>
<evidence type="ECO:0000313" key="2">
    <source>
        <dbReference type="EMBL" id="SFL93595.1"/>
    </source>
</evidence>
<gene>
    <name evidence="2" type="ORF">SAMN04488054_108117</name>
</gene>
<dbReference type="STRING" id="266892.SAMN04488054_108117"/>
<proteinExistence type="predicted"/>
<accession>A0A1I4LRN7</accession>
<dbReference type="OrthoDB" id="9768630at2"/>
<dbReference type="Gene3D" id="3.40.190.10">
    <property type="entry name" value="Periplasmic binding protein-like II"/>
    <property type="match status" value="1"/>
</dbReference>
<keyword evidence="1" id="KW-0732">Signal</keyword>
<name>A0A1I4LRN7_9BACI</name>
<keyword evidence="3" id="KW-1185">Reference proteome</keyword>
<sequence>MKKTAYAGMILLLTAVGCQSQDAGTSTETGPVEVEMWSLFSGGDQAYMQSLIDGFNESQEEYEVVMPAPSEAADHYTKVVTSVAANRGPDMAVAHASIIPEFYNLGLTKPIDNPAENAGLDLTEVNENILQTLKMEDNKIHSYPIDTHPTVMFFNKTLLEEAGLLTESGEVDMEETPEGFVDFYKRAEEALPDTIPLAIPTVGYDAFTVWWAFYHQMGGTDMYSDDLQEPEVTMDNETAVEAAEYLKSMFGKEGFIPPNISDPYEQFQTDRALSLMTGVWGTGIWETDESFEFIAQPIPTLFDEPATYGDSHTLFIPEQESTTDEKTAGAAAFMNYLHENQAQWAQAGHIPANDEVTDSEEFNEMPYRSDYAGVVENVEQPSGTIYSNMSIDVMMRNLDEIWAGRVTPQEGIENLEQELDELVK</sequence>
<protein>
    <submittedName>
        <fullName evidence="2">Carbohydrate ABC transporter substrate-binding protein, CUT1 family</fullName>
    </submittedName>
</protein>
<dbReference type="Pfam" id="PF13416">
    <property type="entry name" value="SBP_bac_8"/>
    <property type="match status" value="1"/>
</dbReference>
<dbReference type="PANTHER" id="PTHR43649:SF12">
    <property type="entry name" value="DIACETYLCHITOBIOSE BINDING PROTEIN DASA"/>
    <property type="match status" value="1"/>
</dbReference>
<evidence type="ECO:0000313" key="3">
    <source>
        <dbReference type="Proteomes" id="UP000199668"/>
    </source>
</evidence>
<dbReference type="InterPro" id="IPR006059">
    <property type="entry name" value="SBP"/>
</dbReference>
<feature type="chain" id="PRO_5039676006" evidence="1">
    <location>
        <begin position="21"/>
        <end position="424"/>
    </location>
</feature>
<reference evidence="2 3" key="1">
    <citation type="submission" date="2016-10" db="EMBL/GenBank/DDBJ databases">
        <authorList>
            <person name="de Groot N.N."/>
        </authorList>
    </citation>
    <scope>NUCLEOTIDE SEQUENCE [LARGE SCALE GENOMIC DNA]</scope>
    <source>
        <strain evidence="2 3">CGMCC 1.6134</strain>
    </source>
</reference>
<dbReference type="Proteomes" id="UP000199668">
    <property type="component" value="Unassembled WGS sequence"/>
</dbReference>
<dbReference type="InterPro" id="IPR050490">
    <property type="entry name" value="Bact_solute-bd_prot1"/>
</dbReference>
<dbReference type="PROSITE" id="PS51257">
    <property type="entry name" value="PROKAR_LIPOPROTEIN"/>
    <property type="match status" value="1"/>
</dbReference>
<dbReference type="RefSeq" id="WP_090926670.1">
    <property type="nucleotide sequence ID" value="NZ_FOTY01000008.1"/>
</dbReference>
<organism evidence="2 3">
    <name type="scientific">Salibacterium qingdaonense</name>
    <dbReference type="NCBI Taxonomy" id="266892"/>
    <lineage>
        <taxon>Bacteria</taxon>
        <taxon>Bacillati</taxon>
        <taxon>Bacillota</taxon>
        <taxon>Bacilli</taxon>
        <taxon>Bacillales</taxon>
        <taxon>Bacillaceae</taxon>
    </lineage>
</organism>
<dbReference type="AlphaFoldDB" id="A0A1I4LRN7"/>
<dbReference type="PANTHER" id="PTHR43649">
    <property type="entry name" value="ARABINOSE-BINDING PROTEIN-RELATED"/>
    <property type="match status" value="1"/>
</dbReference>
<feature type="signal peptide" evidence="1">
    <location>
        <begin position="1"/>
        <end position="20"/>
    </location>
</feature>
<dbReference type="EMBL" id="FOTY01000008">
    <property type="protein sequence ID" value="SFL93595.1"/>
    <property type="molecule type" value="Genomic_DNA"/>
</dbReference>